<protein>
    <recommendedName>
        <fullName evidence="2">Aerobactin siderophore biosynthesis IucA/IucC-like C-terminal domain-containing protein</fullName>
    </recommendedName>
</protein>
<dbReference type="Pfam" id="PF06276">
    <property type="entry name" value="FhuF"/>
    <property type="match status" value="1"/>
</dbReference>
<dbReference type="EMBL" id="PPCV01000004">
    <property type="protein sequence ID" value="RXW32241.1"/>
    <property type="molecule type" value="Genomic_DNA"/>
</dbReference>
<feature type="domain" description="Aerobactin siderophore biosynthesis IucA/IucC-like C-terminal" evidence="2">
    <location>
        <begin position="102"/>
        <end position="198"/>
    </location>
</feature>
<evidence type="ECO:0000259" key="2">
    <source>
        <dbReference type="Pfam" id="PF06276"/>
    </source>
</evidence>
<sequence length="288" mass="31137">MSQILHHQAHSSPPGRVLHARVDSPTPGHASRLQRGPMPNGNHLDLSQAETVLHGLTPTMNLSVGGQWIPAADLLAAPSIVAALVAEHARIRSISVPRHAASLFFQRYCHRLCSATLGVWVLTGMALDASARQVSVQIRDGSPAGVQFTGRLRPTHTPEDLVSGLVEEHLLPLAAQLQGAARLSQPQTWGNIAAALGMSARTLSTVRPAAEVLRAVAPVFGTREVLQRLGSCRILEGPHGPRLFYDRASCCHWFEIPEGSYCSYCSRLTHEERTCRFIDAMAAETPTP</sequence>
<evidence type="ECO:0000313" key="3">
    <source>
        <dbReference type="EMBL" id="RXW32241.1"/>
    </source>
</evidence>
<gene>
    <name evidence="3" type="ORF">C1706_06655</name>
</gene>
<accession>A0A4Q2EFX7</accession>
<feature type="region of interest" description="Disordered" evidence="1">
    <location>
        <begin position="1"/>
        <end position="44"/>
    </location>
</feature>
<comment type="caution">
    <text evidence="3">The sequence shown here is derived from an EMBL/GenBank/DDBJ whole genome shotgun (WGS) entry which is preliminary data.</text>
</comment>
<evidence type="ECO:0000256" key="1">
    <source>
        <dbReference type="SAM" id="MobiDB-lite"/>
    </source>
</evidence>
<dbReference type="GO" id="GO:0003824">
    <property type="term" value="F:catalytic activity"/>
    <property type="evidence" value="ECO:0007669"/>
    <property type="project" value="UniProtKB-ARBA"/>
</dbReference>
<evidence type="ECO:0000313" key="4">
    <source>
        <dbReference type="Proteomes" id="UP000290624"/>
    </source>
</evidence>
<keyword evidence="4" id="KW-1185">Reference proteome</keyword>
<dbReference type="OrthoDB" id="4410286at2"/>
<organism evidence="3 4">
    <name type="scientific">Propioniciclava flava</name>
    <dbReference type="NCBI Taxonomy" id="2072026"/>
    <lineage>
        <taxon>Bacteria</taxon>
        <taxon>Bacillati</taxon>
        <taxon>Actinomycetota</taxon>
        <taxon>Actinomycetes</taxon>
        <taxon>Propionibacteriales</taxon>
        <taxon>Propionibacteriaceae</taxon>
        <taxon>Propioniciclava</taxon>
    </lineage>
</organism>
<dbReference type="InterPro" id="IPR022770">
    <property type="entry name" value="IucA/IucC-like_C"/>
</dbReference>
<name>A0A4Q2EFX7_9ACTN</name>
<dbReference type="AlphaFoldDB" id="A0A4Q2EFX7"/>
<proteinExistence type="predicted"/>
<reference evidence="3 4" key="1">
    <citation type="submission" date="2018-01" db="EMBL/GenBank/DDBJ databases">
        <title>Lactibacter flavus gen. nov., sp. nov., a novel bacterium of the family Propionibacteriaceae isolated from raw milk and dairy products.</title>
        <authorList>
            <person name="Wenning M."/>
            <person name="Breitenwieser F."/>
            <person name="Huptas C."/>
            <person name="von Neubeck M."/>
            <person name="Busse H.-J."/>
            <person name="Scherer S."/>
        </authorList>
    </citation>
    <scope>NUCLEOTIDE SEQUENCE [LARGE SCALE GENOMIC DNA]</scope>
    <source>
        <strain evidence="3 4">VG341</strain>
    </source>
</reference>
<dbReference type="Proteomes" id="UP000290624">
    <property type="component" value="Unassembled WGS sequence"/>
</dbReference>